<evidence type="ECO:0000259" key="1">
    <source>
        <dbReference type="Pfam" id="PF08241"/>
    </source>
</evidence>
<dbReference type="Pfam" id="PF08241">
    <property type="entry name" value="Methyltransf_11"/>
    <property type="match status" value="1"/>
</dbReference>
<proteinExistence type="predicted"/>
<protein>
    <submittedName>
        <fullName evidence="2">Class I SAM-dependent methyltransferase</fullName>
    </submittedName>
</protein>
<dbReference type="GO" id="GO:0008168">
    <property type="term" value="F:methyltransferase activity"/>
    <property type="evidence" value="ECO:0007669"/>
    <property type="project" value="UniProtKB-KW"/>
</dbReference>
<name>A0ABS1TVM5_9PROT</name>
<evidence type="ECO:0000313" key="3">
    <source>
        <dbReference type="Proteomes" id="UP000660885"/>
    </source>
</evidence>
<dbReference type="CDD" id="cd02440">
    <property type="entry name" value="AdoMet_MTases"/>
    <property type="match status" value="1"/>
</dbReference>
<dbReference type="Proteomes" id="UP000660885">
    <property type="component" value="Unassembled WGS sequence"/>
</dbReference>
<dbReference type="SUPFAM" id="SSF53335">
    <property type="entry name" value="S-adenosyl-L-methionine-dependent methyltransferases"/>
    <property type="match status" value="1"/>
</dbReference>
<dbReference type="EMBL" id="JAETWB010000001">
    <property type="protein sequence ID" value="MBL6076409.1"/>
    <property type="molecule type" value="Genomic_DNA"/>
</dbReference>
<dbReference type="InterPro" id="IPR052356">
    <property type="entry name" value="Thiol_S-MT"/>
</dbReference>
<sequence>MAGPCLAAWSSPAAASWLPCRIGSRFDRSTEVSSGTFDPGPRLRPSRAWSSAWASTEESRVISHARLEQPHHKQIDRDPHPRAALDAGAVRDAYRRWAGVYDEVFGGVSGAGRRRAVAAANRLPGDRVLEVGVGTGLALPLYEKRKQVVGIDLSSDMLRRARDRVAKERLGNVTGLLEMDAESMAFEDDSFDIAVAMFTATVVPDARRLFREMRRVVRPGGELLFVNHFAAEGGLRWWAERTLAPLSRVLGWHPDFALTDLLDDPRQAAEIESCPPFGLFTLVRVPNQG</sequence>
<dbReference type="InterPro" id="IPR013216">
    <property type="entry name" value="Methyltransf_11"/>
</dbReference>
<dbReference type="PANTHER" id="PTHR45036">
    <property type="entry name" value="METHYLTRANSFERASE LIKE 7B"/>
    <property type="match status" value="1"/>
</dbReference>
<evidence type="ECO:0000313" key="2">
    <source>
        <dbReference type="EMBL" id="MBL6076409.1"/>
    </source>
</evidence>
<dbReference type="Gene3D" id="3.40.50.150">
    <property type="entry name" value="Vaccinia Virus protein VP39"/>
    <property type="match status" value="1"/>
</dbReference>
<comment type="caution">
    <text evidence="2">The sequence shown here is derived from an EMBL/GenBank/DDBJ whole genome shotgun (WGS) entry which is preliminary data.</text>
</comment>
<accession>A0ABS1TVM5</accession>
<feature type="domain" description="Methyltransferase type 11" evidence="1">
    <location>
        <begin position="129"/>
        <end position="225"/>
    </location>
</feature>
<dbReference type="GO" id="GO:0032259">
    <property type="term" value="P:methylation"/>
    <property type="evidence" value="ECO:0007669"/>
    <property type="project" value="UniProtKB-KW"/>
</dbReference>
<gene>
    <name evidence="2" type="ORF">JMJ56_00245</name>
</gene>
<dbReference type="InterPro" id="IPR029063">
    <property type="entry name" value="SAM-dependent_MTases_sf"/>
</dbReference>
<dbReference type="PANTHER" id="PTHR45036:SF1">
    <property type="entry name" value="METHYLTRANSFERASE LIKE 7A"/>
    <property type="match status" value="1"/>
</dbReference>
<keyword evidence="2" id="KW-0489">Methyltransferase</keyword>
<organism evidence="2 3">
    <name type="scientific">Belnapia arida</name>
    <dbReference type="NCBI Taxonomy" id="2804533"/>
    <lineage>
        <taxon>Bacteria</taxon>
        <taxon>Pseudomonadati</taxon>
        <taxon>Pseudomonadota</taxon>
        <taxon>Alphaproteobacteria</taxon>
        <taxon>Acetobacterales</taxon>
        <taxon>Roseomonadaceae</taxon>
        <taxon>Belnapia</taxon>
    </lineage>
</organism>
<keyword evidence="3" id="KW-1185">Reference proteome</keyword>
<reference evidence="2 3" key="1">
    <citation type="submission" date="2021-01" db="EMBL/GenBank/DDBJ databases">
        <title>Belnapia mucosa sp. nov. and Belnapia arida sp. nov., isolated from the Tabernas Desert (Almeria, Spain).</title>
        <authorList>
            <person name="Molina-Menor E."/>
            <person name="Vidal-Verdu A."/>
            <person name="Calonge A."/>
            <person name="Satari L."/>
            <person name="Pereto J."/>
            <person name="Porcar M."/>
        </authorList>
    </citation>
    <scope>NUCLEOTIDE SEQUENCE [LARGE SCALE GENOMIC DNA]</scope>
    <source>
        <strain evidence="2 3">T18</strain>
    </source>
</reference>
<keyword evidence="2" id="KW-0808">Transferase</keyword>